<protein>
    <submittedName>
        <fullName evidence="1">Uncharacterized protein</fullName>
    </submittedName>
</protein>
<dbReference type="EMBL" id="AWTT01000065">
    <property type="protein sequence ID" value="KIS02637.1"/>
    <property type="molecule type" value="Genomic_DNA"/>
</dbReference>
<proteinExistence type="predicted"/>
<evidence type="ECO:0000313" key="1">
    <source>
        <dbReference type="EMBL" id="KIS02637.1"/>
    </source>
</evidence>
<dbReference type="STRING" id="1335616.WDC_1794"/>
<accession>A0A0D1A4M0</accession>
<dbReference type="Proteomes" id="UP000032279">
    <property type="component" value="Unassembled WGS sequence"/>
</dbReference>
<gene>
    <name evidence="1" type="ORF">WDC_1794</name>
</gene>
<name>A0A0D1A4M0_9LACO</name>
<dbReference type="AlphaFoldDB" id="A0A0D1A4M0"/>
<sequence>MQYVTISDDAFEAGILKQGVPAAIAEGLTIMTSAQRNPAKSYADLRAHKPEFEQVKFADFAKQFAAVYRGEAQGQSNTLADH</sequence>
<comment type="caution">
    <text evidence="1">The sequence shown here is derived from an EMBL/GenBank/DDBJ whole genome shotgun (WGS) entry which is preliminary data.</text>
</comment>
<dbReference type="RefSeq" id="WP_044011485.1">
    <property type="nucleotide sequence ID" value="NZ_AWTT01000065.1"/>
</dbReference>
<reference evidence="1 2" key="1">
    <citation type="submission" date="2013-08" db="EMBL/GenBank/DDBJ databases">
        <title>Lactobacillus wasatchii sp. WDC04, a late gas producing bacteria isolated from aged chedder cheese.</title>
        <authorList>
            <person name="Oberg C.J."/>
            <person name="Culumber M."/>
            <person name="McMahon D.J."/>
            <person name="Broadbent J.R."/>
            <person name="Oberg T.S."/>
            <person name="Ortaki F."/>
        </authorList>
    </citation>
    <scope>NUCLEOTIDE SEQUENCE [LARGE SCALE GENOMIC DNA]</scope>
    <source>
        <strain evidence="1 2">WDC04</strain>
    </source>
</reference>
<organism evidence="1 2">
    <name type="scientific">Paucilactobacillus wasatchensis</name>
    <dbReference type="NCBI Taxonomy" id="1335616"/>
    <lineage>
        <taxon>Bacteria</taxon>
        <taxon>Bacillati</taxon>
        <taxon>Bacillota</taxon>
        <taxon>Bacilli</taxon>
        <taxon>Lactobacillales</taxon>
        <taxon>Lactobacillaceae</taxon>
        <taxon>Paucilactobacillus</taxon>
    </lineage>
</organism>
<dbReference type="PATRIC" id="fig|1335616.4.peg.1804"/>
<keyword evidence="2" id="KW-1185">Reference proteome</keyword>
<evidence type="ECO:0000313" key="2">
    <source>
        <dbReference type="Proteomes" id="UP000032279"/>
    </source>
</evidence>
<dbReference type="OrthoDB" id="2149806at2"/>